<dbReference type="EMBL" id="JACHGO010000004">
    <property type="protein sequence ID" value="MBB5143656.1"/>
    <property type="molecule type" value="Genomic_DNA"/>
</dbReference>
<gene>
    <name evidence="8" type="ORF">HNQ38_001753</name>
</gene>
<dbReference type="InterPro" id="IPR001736">
    <property type="entry name" value="PLipase_D/transphosphatidylase"/>
</dbReference>
<evidence type="ECO:0000256" key="6">
    <source>
        <dbReference type="ARBA" id="ARBA00023098"/>
    </source>
</evidence>
<proteinExistence type="inferred from homology"/>
<evidence type="ECO:0000313" key="8">
    <source>
        <dbReference type="EMBL" id="MBB5143656.1"/>
    </source>
</evidence>
<evidence type="ECO:0000256" key="4">
    <source>
        <dbReference type="ARBA" id="ARBA00022801"/>
    </source>
</evidence>
<dbReference type="GO" id="GO:0006793">
    <property type="term" value="P:phosphorus metabolic process"/>
    <property type="evidence" value="ECO:0007669"/>
    <property type="project" value="UniProtKB-ARBA"/>
</dbReference>
<accession>A0A7W8C1P2</accession>
<dbReference type="PANTHER" id="PTHR43856:SF1">
    <property type="entry name" value="MITOCHONDRIAL CARDIOLIPIN HYDROLASE"/>
    <property type="match status" value="1"/>
</dbReference>
<evidence type="ECO:0000256" key="5">
    <source>
        <dbReference type="ARBA" id="ARBA00022963"/>
    </source>
</evidence>
<dbReference type="Proteomes" id="UP000539075">
    <property type="component" value="Unassembled WGS sequence"/>
</dbReference>
<comment type="caution">
    <text evidence="8">The sequence shown here is derived from an EMBL/GenBank/DDBJ whole genome shotgun (WGS) entry which is preliminary data.</text>
</comment>
<dbReference type="GO" id="GO:0016042">
    <property type="term" value="P:lipid catabolic process"/>
    <property type="evidence" value="ECO:0007669"/>
    <property type="project" value="UniProtKB-KW"/>
</dbReference>
<dbReference type="RefSeq" id="WP_221277849.1">
    <property type="nucleotide sequence ID" value="NZ_JACHGO010000004.1"/>
</dbReference>
<dbReference type="PROSITE" id="PS50035">
    <property type="entry name" value="PLD"/>
    <property type="match status" value="1"/>
</dbReference>
<protein>
    <recommendedName>
        <fullName evidence="3">phospholipase D</fullName>
        <ecNumber evidence="3">3.1.4.4</ecNumber>
    </recommendedName>
</protein>
<evidence type="ECO:0000256" key="1">
    <source>
        <dbReference type="ARBA" id="ARBA00000798"/>
    </source>
</evidence>
<dbReference type="InterPro" id="IPR051406">
    <property type="entry name" value="PLD_domain"/>
</dbReference>
<comment type="catalytic activity">
    <reaction evidence="1">
        <text>a 1,2-diacyl-sn-glycero-3-phosphocholine + H2O = a 1,2-diacyl-sn-glycero-3-phosphate + choline + H(+)</text>
        <dbReference type="Rhea" id="RHEA:14445"/>
        <dbReference type="ChEBI" id="CHEBI:15354"/>
        <dbReference type="ChEBI" id="CHEBI:15377"/>
        <dbReference type="ChEBI" id="CHEBI:15378"/>
        <dbReference type="ChEBI" id="CHEBI:57643"/>
        <dbReference type="ChEBI" id="CHEBI:58608"/>
        <dbReference type="EC" id="3.1.4.4"/>
    </reaction>
</comment>
<evidence type="ECO:0000313" key="9">
    <source>
        <dbReference type="Proteomes" id="UP000539075"/>
    </source>
</evidence>
<keyword evidence="5" id="KW-0442">Lipid degradation</keyword>
<dbReference type="SUPFAM" id="SSF56024">
    <property type="entry name" value="Phospholipase D/nuclease"/>
    <property type="match status" value="1"/>
</dbReference>
<dbReference type="CDD" id="cd09170">
    <property type="entry name" value="PLDc_Nuc"/>
    <property type="match status" value="1"/>
</dbReference>
<comment type="similarity">
    <text evidence="2">Belongs to the phospholipase D family.</text>
</comment>
<dbReference type="GO" id="GO:0004630">
    <property type="term" value="F:phospholipase D activity"/>
    <property type="evidence" value="ECO:0007669"/>
    <property type="project" value="UniProtKB-EC"/>
</dbReference>
<evidence type="ECO:0000256" key="2">
    <source>
        <dbReference type="ARBA" id="ARBA00008664"/>
    </source>
</evidence>
<dbReference type="EC" id="3.1.4.4" evidence="3"/>
<name>A0A7W8C1P2_9BACT</name>
<evidence type="ECO:0000259" key="7">
    <source>
        <dbReference type="PROSITE" id="PS50035"/>
    </source>
</evidence>
<reference evidence="8 9" key="1">
    <citation type="submission" date="2020-08" db="EMBL/GenBank/DDBJ databases">
        <title>Genomic Encyclopedia of Type Strains, Phase IV (KMG-IV): sequencing the most valuable type-strain genomes for metagenomic binning, comparative biology and taxonomic classification.</title>
        <authorList>
            <person name="Goeker M."/>
        </authorList>
    </citation>
    <scope>NUCLEOTIDE SEQUENCE [LARGE SCALE GENOMIC DNA]</scope>
    <source>
        <strain evidence="8 9">DSM 11275</strain>
    </source>
</reference>
<dbReference type="Pfam" id="PF13091">
    <property type="entry name" value="PLDc_2"/>
    <property type="match status" value="1"/>
</dbReference>
<feature type="domain" description="PLD phosphodiesterase" evidence="7">
    <location>
        <begin position="151"/>
        <end position="178"/>
    </location>
</feature>
<organism evidence="8 9">
    <name type="scientific">Desulfovibrio intestinalis</name>
    <dbReference type="NCBI Taxonomy" id="58621"/>
    <lineage>
        <taxon>Bacteria</taxon>
        <taxon>Pseudomonadati</taxon>
        <taxon>Thermodesulfobacteriota</taxon>
        <taxon>Desulfovibrionia</taxon>
        <taxon>Desulfovibrionales</taxon>
        <taxon>Desulfovibrionaceae</taxon>
        <taxon>Desulfovibrio</taxon>
    </lineage>
</organism>
<evidence type="ECO:0000256" key="3">
    <source>
        <dbReference type="ARBA" id="ARBA00012027"/>
    </source>
</evidence>
<keyword evidence="4" id="KW-0378">Hydrolase</keyword>
<dbReference type="InterPro" id="IPR025202">
    <property type="entry name" value="PLD-like_dom"/>
</dbReference>
<dbReference type="Gene3D" id="3.30.870.10">
    <property type="entry name" value="Endonuclease Chain A"/>
    <property type="match status" value="1"/>
</dbReference>
<sequence length="212" mass="23380">MVKVFGLKGMLPNVTELETEPSRPLLIGACWALQPIATLITTFLLAHVLFGLLAQSASGASLNIQNAYTEIYFSPKGGAETAISRNIREATEDISVLAYSFTSDYICDSLILAYKKGVHIRVILDKSQLTAKNSKIQRLKDAGIPLYIDYTHAIAHNKVIIIDRQVVITGSYNFTKSAEERNAENLLIIHSCSLSAKYLQNFELHLEHAGAE</sequence>
<dbReference type="PANTHER" id="PTHR43856">
    <property type="entry name" value="CARDIOLIPIN HYDROLASE"/>
    <property type="match status" value="1"/>
</dbReference>
<keyword evidence="9" id="KW-1185">Reference proteome</keyword>
<dbReference type="GO" id="GO:0016891">
    <property type="term" value="F:RNA endonuclease activity producing 5'-phosphomonoesters, hydrolytic mechanism"/>
    <property type="evidence" value="ECO:0007669"/>
    <property type="project" value="TreeGrafter"/>
</dbReference>
<dbReference type="AlphaFoldDB" id="A0A7W8C1P2"/>
<keyword evidence="6" id="KW-0443">Lipid metabolism</keyword>